<dbReference type="SUPFAM" id="SSF55073">
    <property type="entry name" value="Nucleotide cyclase"/>
    <property type="match status" value="1"/>
</dbReference>
<feature type="domain" description="Guanylate cyclase" evidence="13">
    <location>
        <begin position="170"/>
        <end position="219"/>
    </location>
</feature>
<dbReference type="VEuPathDB" id="VectorBase:HLOH_052256"/>
<keyword evidence="11" id="KW-0456">Lyase</keyword>
<dbReference type="GO" id="GO:0035556">
    <property type="term" value="P:intracellular signal transduction"/>
    <property type="evidence" value="ECO:0007669"/>
    <property type="project" value="InterPro"/>
</dbReference>
<feature type="transmembrane region" description="Helical" evidence="12">
    <location>
        <begin position="31"/>
        <end position="51"/>
    </location>
</feature>
<dbReference type="EMBL" id="JABSTR010000006">
    <property type="protein sequence ID" value="KAH9372416.1"/>
    <property type="molecule type" value="Genomic_DNA"/>
</dbReference>
<keyword evidence="7" id="KW-0067">ATP-binding</keyword>
<keyword evidence="5" id="KW-0479">Metal-binding</keyword>
<dbReference type="PANTHER" id="PTHR45627:SF30">
    <property type="entry name" value="ADENYLATE CYCLASE TYPE 3"/>
    <property type="match status" value="1"/>
</dbReference>
<dbReference type="Gene3D" id="3.30.70.1230">
    <property type="entry name" value="Nucleotide cyclase"/>
    <property type="match status" value="1"/>
</dbReference>
<evidence type="ECO:0000256" key="1">
    <source>
        <dbReference type="ARBA" id="ARBA00001593"/>
    </source>
</evidence>
<evidence type="ECO:0000256" key="8">
    <source>
        <dbReference type="ARBA" id="ARBA00022842"/>
    </source>
</evidence>
<dbReference type="PANTHER" id="PTHR45627">
    <property type="entry name" value="ADENYLATE CYCLASE TYPE 1"/>
    <property type="match status" value="1"/>
</dbReference>
<evidence type="ECO:0000256" key="3">
    <source>
        <dbReference type="ARBA" id="ARBA00012201"/>
    </source>
</evidence>
<evidence type="ECO:0000256" key="11">
    <source>
        <dbReference type="ARBA" id="ARBA00023239"/>
    </source>
</evidence>
<evidence type="ECO:0000256" key="12">
    <source>
        <dbReference type="SAM" id="Phobius"/>
    </source>
</evidence>
<evidence type="ECO:0000259" key="13">
    <source>
        <dbReference type="Pfam" id="PF00211"/>
    </source>
</evidence>
<keyword evidence="10 12" id="KW-0472">Membrane</keyword>
<keyword evidence="9 12" id="KW-1133">Transmembrane helix</keyword>
<dbReference type="GO" id="GO:0007189">
    <property type="term" value="P:adenylate cyclase-activating G protein-coupled receptor signaling pathway"/>
    <property type="evidence" value="ECO:0007669"/>
    <property type="project" value="TreeGrafter"/>
</dbReference>
<gene>
    <name evidence="14" type="ORF">HPB48_009640</name>
</gene>
<evidence type="ECO:0000256" key="4">
    <source>
        <dbReference type="ARBA" id="ARBA00022692"/>
    </source>
</evidence>
<evidence type="ECO:0000256" key="5">
    <source>
        <dbReference type="ARBA" id="ARBA00022723"/>
    </source>
</evidence>
<dbReference type="GO" id="GO:0005524">
    <property type="term" value="F:ATP binding"/>
    <property type="evidence" value="ECO:0007669"/>
    <property type="project" value="UniProtKB-KW"/>
</dbReference>
<evidence type="ECO:0000256" key="10">
    <source>
        <dbReference type="ARBA" id="ARBA00023136"/>
    </source>
</evidence>
<dbReference type="GO" id="GO:0005886">
    <property type="term" value="C:plasma membrane"/>
    <property type="evidence" value="ECO:0007669"/>
    <property type="project" value="TreeGrafter"/>
</dbReference>
<dbReference type="GO" id="GO:0004016">
    <property type="term" value="F:adenylate cyclase activity"/>
    <property type="evidence" value="ECO:0007669"/>
    <property type="project" value="UniProtKB-EC"/>
</dbReference>
<protein>
    <recommendedName>
        <fullName evidence="3">adenylate cyclase</fullName>
        <ecNumber evidence="3">4.6.1.1</ecNumber>
    </recommendedName>
</protein>
<dbReference type="GO" id="GO:0046872">
    <property type="term" value="F:metal ion binding"/>
    <property type="evidence" value="ECO:0007669"/>
    <property type="project" value="UniProtKB-KW"/>
</dbReference>
<evidence type="ECO:0000256" key="6">
    <source>
        <dbReference type="ARBA" id="ARBA00022741"/>
    </source>
</evidence>
<name>A0A9J6GDE8_HAELO</name>
<dbReference type="InterPro" id="IPR029787">
    <property type="entry name" value="Nucleotide_cyclase"/>
</dbReference>
<dbReference type="AlphaFoldDB" id="A0A9J6GDE8"/>
<comment type="catalytic activity">
    <reaction evidence="1">
        <text>ATP = 3',5'-cyclic AMP + diphosphate</text>
        <dbReference type="Rhea" id="RHEA:15389"/>
        <dbReference type="ChEBI" id="CHEBI:30616"/>
        <dbReference type="ChEBI" id="CHEBI:33019"/>
        <dbReference type="ChEBI" id="CHEBI:58165"/>
        <dbReference type="EC" id="4.6.1.1"/>
    </reaction>
</comment>
<evidence type="ECO:0000313" key="14">
    <source>
        <dbReference type="EMBL" id="KAH9372416.1"/>
    </source>
</evidence>
<keyword evidence="8" id="KW-0460">Magnesium</keyword>
<reference evidence="14 15" key="1">
    <citation type="journal article" date="2020" name="Cell">
        <title>Large-Scale Comparative Analyses of Tick Genomes Elucidate Their Genetic Diversity and Vector Capacities.</title>
        <authorList>
            <consortium name="Tick Genome and Microbiome Consortium (TIGMIC)"/>
            <person name="Jia N."/>
            <person name="Wang J."/>
            <person name="Shi W."/>
            <person name="Du L."/>
            <person name="Sun Y."/>
            <person name="Zhan W."/>
            <person name="Jiang J.F."/>
            <person name="Wang Q."/>
            <person name="Zhang B."/>
            <person name="Ji P."/>
            <person name="Bell-Sakyi L."/>
            <person name="Cui X.M."/>
            <person name="Yuan T.T."/>
            <person name="Jiang B.G."/>
            <person name="Yang W.F."/>
            <person name="Lam T.T."/>
            <person name="Chang Q.C."/>
            <person name="Ding S.J."/>
            <person name="Wang X.J."/>
            <person name="Zhu J.G."/>
            <person name="Ruan X.D."/>
            <person name="Zhao L."/>
            <person name="Wei J.T."/>
            <person name="Ye R.Z."/>
            <person name="Que T.C."/>
            <person name="Du C.H."/>
            <person name="Zhou Y.H."/>
            <person name="Cheng J.X."/>
            <person name="Dai P.F."/>
            <person name="Guo W.B."/>
            <person name="Han X.H."/>
            <person name="Huang E.J."/>
            <person name="Li L.F."/>
            <person name="Wei W."/>
            <person name="Gao Y.C."/>
            <person name="Liu J.Z."/>
            <person name="Shao H.Z."/>
            <person name="Wang X."/>
            <person name="Wang C.C."/>
            <person name="Yang T.C."/>
            <person name="Huo Q.B."/>
            <person name="Li W."/>
            <person name="Chen H.Y."/>
            <person name="Chen S.E."/>
            <person name="Zhou L.G."/>
            <person name="Ni X.B."/>
            <person name="Tian J.H."/>
            <person name="Sheng Y."/>
            <person name="Liu T."/>
            <person name="Pan Y.S."/>
            <person name="Xia L.Y."/>
            <person name="Li J."/>
            <person name="Zhao F."/>
            <person name="Cao W.C."/>
        </authorList>
    </citation>
    <scope>NUCLEOTIDE SEQUENCE [LARGE SCALE GENOMIC DNA]</scope>
    <source>
        <strain evidence="14">HaeL-2018</strain>
    </source>
</reference>
<keyword evidence="4 12" id="KW-0812">Transmembrane</keyword>
<dbReference type="Proteomes" id="UP000821853">
    <property type="component" value="Chromosome 4"/>
</dbReference>
<organism evidence="14 15">
    <name type="scientific">Haemaphysalis longicornis</name>
    <name type="common">Bush tick</name>
    <dbReference type="NCBI Taxonomy" id="44386"/>
    <lineage>
        <taxon>Eukaryota</taxon>
        <taxon>Metazoa</taxon>
        <taxon>Ecdysozoa</taxon>
        <taxon>Arthropoda</taxon>
        <taxon>Chelicerata</taxon>
        <taxon>Arachnida</taxon>
        <taxon>Acari</taxon>
        <taxon>Parasitiformes</taxon>
        <taxon>Ixodida</taxon>
        <taxon>Ixodoidea</taxon>
        <taxon>Ixodidae</taxon>
        <taxon>Haemaphysalinae</taxon>
        <taxon>Haemaphysalis</taxon>
    </lineage>
</organism>
<dbReference type="InterPro" id="IPR001054">
    <property type="entry name" value="A/G_cyclase"/>
</dbReference>
<evidence type="ECO:0000256" key="7">
    <source>
        <dbReference type="ARBA" id="ARBA00022840"/>
    </source>
</evidence>
<keyword evidence="15" id="KW-1185">Reference proteome</keyword>
<comment type="subcellular location">
    <subcellularLocation>
        <location evidence="2">Membrane</location>
        <topology evidence="2">Multi-pass membrane protein</topology>
    </subcellularLocation>
</comment>
<evidence type="ECO:0000256" key="9">
    <source>
        <dbReference type="ARBA" id="ARBA00022989"/>
    </source>
</evidence>
<keyword evidence="6" id="KW-0547">Nucleotide-binding</keyword>
<dbReference type="GO" id="GO:0006171">
    <property type="term" value="P:cAMP biosynthetic process"/>
    <property type="evidence" value="ECO:0007669"/>
    <property type="project" value="TreeGrafter"/>
</dbReference>
<evidence type="ECO:0000256" key="2">
    <source>
        <dbReference type="ARBA" id="ARBA00004141"/>
    </source>
</evidence>
<evidence type="ECO:0000313" key="15">
    <source>
        <dbReference type="Proteomes" id="UP000821853"/>
    </source>
</evidence>
<dbReference type="Pfam" id="PF00211">
    <property type="entry name" value="Guanylate_cyc"/>
    <property type="match status" value="1"/>
</dbReference>
<comment type="caution">
    <text evidence="14">The sequence shown here is derived from an EMBL/GenBank/DDBJ whole genome shotgun (WGS) entry which is preliminary data.</text>
</comment>
<accession>A0A9J6GDE8</accession>
<dbReference type="EC" id="4.6.1.1" evidence="3"/>
<sequence>MMIATVAVRRRRVLALEFYAGPVLFLRRPLLRHNAVQLIYLVAIAFALAVISRQRTKNMLTNMPRITNLEIATFVLWGPPNAIKRSCKIVFATAELKRVCCFHLIGTGRVYNSQFELTSRRLFLWRKDVEEQKEKVADMRRKNEALVYNVLPPHVAKVFLGRRRLDEDLYSKSHDAVGVLFAAMPNFSDFYTEESVNNQGLECLRFLNEVISDFDAVCTLAIFTLNCMEGSCASLIAPCPYQFYDTLSSHPSLTTIQRYKGSVNVCNEQCVYAACAYPWSNMRHRR</sequence>
<proteinExistence type="predicted"/>
<dbReference type="OrthoDB" id="10261550at2759"/>